<dbReference type="SMART" id="SM00404">
    <property type="entry name" value="PTPc_motif"/>
    <property type="match status" value="1"/>
</dbReference>
<proteinExistence type="predicted"/>
<evidence type="ECO:0000313" key="3">
    <source>
        <dbReference type="EMBL" id="CAF1537774.1"/>
    </source>
</evidence>
<dbReference type="GO" id="GO:0004725">
    <property type="term" value="F:protein tyrosine phosphatase activity"/>
    <property type="evidence" value="ECO:0007669"/>
    <property type="project" value="InterPro"/>
</dbReference>
<reference evidence="4" key="1">
    <citation type="submission" date="2021-02" db="EMBL/GenBank/DDBJ databases">
        <authorList>
            <person name="Nowell W R."/>
        </authorList>
    </citation>
    <scope>NUCLEOTIDE SEQUENCE</scope>
</reference>
<dbReference type="Pfam" id="PF00102">
    <property type="entry name" value="Y_phosphatase"/>
    <property type="match status" value="1"/>
</dbReference>
<dbReference type="PROSITE" id="PS50056">
    <property type="entry name" value="TYR_PHOSPHATASE_2"/>
    <property type="match status" value="1"/>
</dbReference>
<feature type="non-terminal residue" evidence="4">
    <location>
        <position position="1"/>
    </location>
</feature>
<accession>A0A8S2U9I4</accession>
<evidence type="ECO:0000259" key="2">
    <source>
        <dbReference type="PROSITE" id="PS50056"/>
    </source>
</evidence>
<dbReference type="Gene3D" id="3.90.190.10">
    <property type="entry name" value="Protein tyrosine phosphatase superfamily"/>
    <property type="match status" value="1"/>
</dbReference>
<organism evidence="4 5">
    <name type="scientific">Didymodactylos carnosus</name>
    <dbReference type="NCBI Taxonomy" id="1234261"/>
    <lineage>
        <taxon>Eukaryota</taxon>
        <taxon>Metazoa</taxon>
        <taxon>Spiralia</taxon>
        <taxon>Gnathifera</taxon>
        <taxon>Rotifera</taxon>
        <taxon>Eurotatoria</taxon>
        <taxon>Bdelloidea</taxon>
        <taxon>Philodinida</taxon>
        <taxon>Philodinidae</taxon>
        <taxon>Didymodactylos</taxon>
    </lineage>
</organism>
<dbReference type="InterPro" id="IPR003595">
    <property type="entry name" value="Tyr_Pase_cat"/>
</dbReference>
<comment type="caution">
    <text evidence="4">The sequence shown here is derived from an EMBL/GenBank/DDBJ whole genome shotgun (WGS) entry which is preliminary data.</text>
</comment>
<dbReference type="CDD" id="cd00047">
    <property type="entry name" value="PTPc"/>
    <property type="match status" value="1"/>
</dbReference>
<dbReference type="PRINTS" id="PR00700">
    <property type="entry name" value="PRTYPHPHTASE"/>
</dbReference>
<dbReference type="EMBL" id="CAJNOK010038382">
    <property type="protein sequence ID" value="CAF1537774.1"/>
    <property type="molecule type" value="Genomic_DNA"/>
</dbReference>
<protein>
    <recommendedName>
        <fullName evidence="6">Protein tyrosine phosphatase</fullName>
    </recommendedName>
</protein>
<dbReference type="InterPro" id="IPR029021">
    <property type="entry name" value="Prot-tyrosine_phosphatase-like"/>
</dbReference>
<dbReference type="PANTHER" id="PTHR19134">
    <property type="entry name" value="RECEPTOR-TYPE TYROSINE-PROTEIN PHOSPHATASE"/>
    <property type="match status" value="1"/>
</dbReference>
<sequence>PMPTYLIYVDTHSDFWRMIYQFNVRIIVMVKPVKEPGQPPVQYWPLNAQDERTYGLYHIKFVQIHTENEYFRVTELELTKTSNPNVPYTVYHCHYLKWRDCDVPDDIDSMINFINEVQKYPNDSSVPKVIHCNSGVGRAGTYALMEYCIKIYDEEKRLCDIEKTLKNFRQQRMSSVQMPEQYIYAYHLLRQYINDNPCR</sequence>
<evidence type="ECO:0008006" key="6">
    <source>
        <dbReference type="Google" id="ProtNLM"/>
    </source>
</evidence>
<dbReference type="InterPro" id="IPR000387">
    <property type="entry name" value="Tyr_Pase_dom"/>
</dbReference>
<dbReference type="SMART" id="SM00194">
    <property type="entry name" value="PTPc"/>
    <property type="match status" value="1"/>
</dbReference>
<evidence type="ECO:0000313" key="5">
    <source>
        <dbReference type="Proteomes" id="UP000682733"/>
    </source>
</evidence>
<dbReference type="EMBL" id="CAJOBA010060681">
    <property type="protein sequence ID" value="CAF4325630.1"/>
    <property type="molecule type" value="Genomic_DNA"/>
</dbReference>
<dbReference type="SUPFAM" id="SSF52799">
    <property type="entry name" value="(Phosphotyrosine protein) phosphatases II"/>
    <property type="match status" value="1"/>
</dbReference>
<dbReference type="AlphaFoldDB" id="A0A8S2U9I4"/>
<evidence type="ECO:0000313" key="4">
    <source>
        <dbReference type="EMBL" id="CAF4325630.1"/>
    </source>
</evidence>
<dbReference type="Proteomes" id="UP000677228">
    <property type="component" value="Unassembled WGS sequence"/>
</dbReference>
<gene>
    <name evidence="3" type="ORF">OVA965_LOCUS38604</name>
    <name evidence="4" type="ORF">TMI583_LOCUS39804</name>
</gene>
<evidence type="ECO:0000259" key="1">
    <source>
        <dbReference type="PROSITE" id="PS50055"/>
    </source>
</evidence>
<dbReference type="PANTHER" id="PTHR19134:SF449">
    <property type="entry name" value="TYROSINE-PROTEIN PHOSPHATASE 1"/>
    <property type="match status" value="1"/>
</dbReference>
<dbReference type="PROSITE" id="PS50055">
    <property type="entry name" value="TYR_PHOSPHATASE_PTP"/>
    <property type="match status" value="1"/>
</dbReference>
<feature type="domain" description="Tyrosine specific protein phosphatases" evidence="2">
    <location>
        <begin position="108"/>
        <end position="183"/>
    </location>
</feature>
<dbReference type="InterPro" id="IPR000242">
    <property type="entry name" value="PTP_cat"/>
</dbReference>
<name>A0A8S2U9I4_9BILA</name>
<dbReference type="Proteomes" id="UP000682733">
    <property type="component" value="Unassembled WGS sequence"/>
</dbReference>
<dbReference type="InterPro" id="IPR050348">
    <property type="entry name" value="Protein-Tyr_Phosphatase"/>
</dbReference>
<feature type="domain" description="Tyrosine-protein phosphatase" evidence="1">
    <location>
        <begin position="1"/>
        <end position="192"/>
    </location>
</feature>